<dbReference type="GO" id="GO:0046872">
    <property type="term" value="F:metal ion binding"/>
    <property type="evidence" value="ECO:0007669"/>
    <property type="project" value="UniProtKB-KW"/>
</dbReference>
<dbReference type="InterPro" id="IPR050072">
    <property type="entry name" value="Peptidase_M20A"/>
</dbReference>
<dbReference type="Proteomes" id="UP000296862">
    <property type="component" value="Chromosome"/>
</dbReference>
<dbReference type="Pfam" id="PF07687">
    <property type="entry name" value="M20_dimer"/>
    <property type="match status" value="1"/>
</dbReference>
<comment type="cofactor">
    <cofactor evidence="1">
        <name>Zn(2+)</name>
        <dbReference type="ChEBI" id="CHEBI:29105"/>
    </cofactor>
</comment>
<protein>
    <submittedName>
        <fullName evidence="7">Acetylornithine deacetylase</fullName>
        <ecNumber evidence="7">3.5.1.16</ecNumber>
    </submittedName>
</protein>
<evidence type="ECO:0000256" key="3">
    <source>
        <dbReference type="ARBA" id="ARBA00022801"/>
    </source>
</evidence>
<dbReference type="PANTHER" id="PTHR43808:SF31">
    <property type="entry name" value="N-ACETYL-L-CITRULLINE DEACETYLASE"/>
    <property type="match status" value="1"/>
</dbReference>
<dbReference type="CDD" id="cd05651">
    <property type="entry name" value="M20_ArgE_DapE-like"/>
    <property type="match status" value="1"/>
</dbReference>
<dbReference type="PROSITE" id="PS00758">
    <property type="entry name" value="ARGE_DAPE_CPG2_1"/>
    <property type="match status" value="1"/>
</dbReference>
<organism evidence="7 8">
    <name type="scientific">Flavobacterium sangjuense</name>
    <dbReference type="NCBI Taxonomy" id="2518177"/>
    <lineage>
        <taxon>Bacteria</taxon>
        <taxon>Pseudomonadati</taxon>
        <taxon>Bacteroidota</taxon>
        <taxon>Flavobacteriia</taxon>
        <taxon>Flavobacteriales</taxon>
        <taxon>Flavobacteriaceae</taxon>
        <taxon>Flavobacterium</taxon>
    </lineage>
</organism>
<dbReference type="GO" id="GO:0006526">
    <property type="term" value="P:L-arginine biosynthetic process"/>
    <property type="evidence" value="ECO:0007669"/>
    <property type="project" value="TreeGrafter"/>
</dbReference>
<evidence type="ECO:0000313" key="7">
    <source>
        <dbReference type="EMBL" id="QBZ98838.1"/>
    </source>
</evidence>
<dbReference type="KEGG" id="fsn:GS03_02349"/>
<accession>A0A4P7PV34</accession>
<evidence type="ECO:0000256" key="4">
    <source>
        <dbReference type="ARBA" id="ARBA00022833"/>
    </source>
</evidence>
<dbReference type="GO" id="GO:0008777">
    <property type="term" value="F:acetylornithine deacetylase activity"/>
    <property type="evidence" value="ECO:0007669"/>
    <property type="project" value="UniProtKB-EC"/>
</dbReference>
<sequence length="373" mass="41280">MPKIYQDLSTTKPMKEQVFNNTTTDLFQSAFSLLKELIAIPSLSKSEDKTADCIQQFLEDFGVPTHRVMNNVWAYNQFYDASKPTILLNSHHDTVKPNSGYTLNPFEPIEKDGKLYGLGSNDAGGALVSLIATFLYFWDKPNMKYNIILTATAEEEISGINGVESIYSQLGNIDFAIVGEPTEMNLAIAEKGLLVLDCVAKGTSSHAAHPNPDNAILNAIKDINWFNNYHFEKVSDLLGEVKMTVTIINSGSQHNVVPDSCQFTVDVRTTEQYSNTEVFNIIKENISSEVTARSLRLNSSSIPLTHPFVQAGLQLGRTYYGSPTSSDQAVIPCPSLKMGPGLSTRSHSSDEFIYVAEIKEALEIYKTILMQIL</sequence>
<dbReference type="EC" id="3.5.1.16" evidence="7"/>
<keyword evidence="8" id="KW-1185">Reference proteome</keyword>
<dbReference type="SUPFAM" id="SSF55031">
    <property type="entry name" value="Bacterial exopeptidase dimerisation domain"/>
    <property type="match status" value="1"/>
</dbReference>
<reference evidence="7 8" key="1">
    <citation type="submission" date="2019-04" db="EMBL/GenBank/DDBJ databases">
        <title>Flavobacterium sp. GS03.</title>
        <authorList>
            <person name="Kim H."/>
        </authorList>
    </citation>
    <scope>NUCLEOTIDE SEQUENCE [LARGE SCALE GENOMIC DNA]</scope>
    <source>
        <strain evidence="7 8">GS03</strain>
    </source>
</reference>
<evidence type="ECO:0000256" key="5">
    <source>
        <dbReference type="ARBA" id="ARBA00023285"/>
    </source>
</evidence>
<dbReference type="Gene3D" id="3.30.70.360">
    <property type="match status" value="1"/>
</dbReference>
<keyword evidence="3 7" id="KW-0378">Hydrolase</keyword>
<dbReference type="InterPro" id="IPR002933">
    <property type="entry name" value="Peptidase_M20"/>
</dbReference>
<dbReference type="Pfam" id="PF01546">
    <property type="entry name" value="Peptidase_M20"/>
    <property type="match status" value="1"/>
</dbReference>
<keyword evidence="2" id="KW-0479">Metal-binding</keyword>
<keyword evidence="4" id="KW-0862">Zinc</keyword>
<evidence type="ECO:0000259" key="6">
    <source>
        <dbReference type="Pfam" id="PF07687"/>
    </source>
</evidence>
<evidence type="ECO:0000256" key="1">
    <source>
        <dbReference type="ARBA" id="ARBA00001947"/>
    </source>
</evidence>
<gene>
    <name evidence="7" type="primary">argE</name>
    <name evidence="7" type="ORF">GS03_02349</name>
</gene>
<evidence type="ECO:0000256" key="2">
    <source>
        <dbReference type="ARBA" id="ARBA00022723"/>
    </source>
</evidence>
<dbReference type="AlphaFoldDB" id="A0A4P7PV34"/>
<keyword evidence="5" id="KW-0170">Cobalt</keyword>
<dbReference type="InterPro" id="IPR001261">
    <property type="entry name" value="ArgE/DapE_CS"/>
</dbReference>
<dbReference type="SUPFAM" id="SSF53187">
    <property type="entry name" value="Zn-dependent exopeptidases"/>
    <property type="match status" value="1"/>
</dbReference>
<dbReference type="Gene3D" id="3.40.630.10">
    <property type="entry name" value="Zn peptidases"/>
    <property type="match status" value="1"/>
</dbReference>
<dbReference type="InterPro" id="IPR011650">
    <property type="entry name" value="Peptidase_M20_dimer"/>
</dbReference>
<feature type="domain" description="Peptidase M20 dimerisation" evidence="6">
    <location>
        <begin position="188"/>
        <end position="289"/>
    </location>
</feature>
<proteinExistence type="predicted"/>
<dbReference type="InterPro" id="IPR036264">
    <property type="entry name" value="Bact_exopeptidase_dim_dom"/>
</dbReference>
<dbReference type="PANTHER" id="PTHR43808">
    <property type="entry name" value="ACETYLORNITHINE DEACETYLASE"/>
    <property type="match status" value="1"/>
</dbReference>
<evidence type="ECO:0000313" key="8">
    <source>
        <dbReference type="Proteomes" id="UP000296862"/>
    </source>
</evidence>
<dbReference type="EMBL" id="CP038810">
    <property type="protein sequence ID" value="QBZ98838.1"/>
    <property type="molecule type" value="Genomic_DNA"/>
</dbReference>
<name>A0A4P7PV34_9FLAO</name>